<dbReference type="Gene3D" id="3.30.460.10">
    <property type="entry name" value="Beta Polymerase, domain 2"/>
    <property type="match status" value="1"/>
</dbReference>
<proteinExistence type="predicted"/>
<comment type="caution">
    <text evidence="2">The sequence shown here is derived from an EMBL/GenBank/DDBJ whole genome shotgun (WGS) entry which is preliminary data.</text>
</comment>
<sequence>MRGHPLNAHAELLGRLRAAWLEGSDADGRADRFSHVDLWLDVAPGHEEAVLERVREVVASFGPLTVDDEPVQPDPQVRQRFRGSAGLPPLHTNCVQSVRASFSTRRNRKSRSGWRRRDLYGSEK</sequence>
<keyword evidence="3" id="KW-1185">Reference proteome</keyword>
<dbReference type="EMBL" id="JBHRZF010000144">
    <property type="protein sequence ID" value="MFC3861520.1"/>
    <property type="molecule type" value="Genomic_DNA"/>
</dbReference>
<feature type="region of interest" description="Disordered" evidence="1">
    <location>
        <begin position="99"/>
        <end position="124"/>
    </location>
</feature>
<feature type="compositionally biased region" description="Basic residues" evidence="1">
    <location>
        <begin position="105"/>
        <end position="114"/>
    </location>
</feature>
<organism evidence="2 3">
    <name type="scientific">Deinococcus antarcticus</name>
    <dbReference type="NCBI Taxonomy" id="1298767"/>
    <lineage>
        <taxon>Bacteria</taxon>
        <taxon>Thermotogati</taxon>
        <taxon>Deinococcota</taxon>
        <taxon>Deinococci</taxon>
        <taxon>Deinococcales</taxon>
        <taxon>Deinococcaceae</taxon>
        <taxon>Deinococcus</taxon>
    </lineage>
</organism>
<name>A0ABV8ABI5_9DEIO</name>
<evidence type="ECO:0000256" key="1">
    <source>
        <dbReference type="SAM" id="MobiDB-lite"/>
    </source>
</evidence>
<evidence type="ECO:0000313" key="2">
    <source>
        <dbReference type="EMBL" id="MFC3861520.1"/>
    </source>
</evidence>
<dbReference type="Proteomes" id="UP001595748">
    <property type="component" value="Unassembled WGS sequence"/>
</dbReference>
<dbReference type="InterPro" id="IPR043519">
    <property type="entry name" value="NT_sf"/>
</dbReference>
<evidence type="ECO:0000313" key="3">
    <source>
        <dbReference type="Proteomes" id="UP001595748"/>
    </source>
</evidence>
<dbReference type="RefSeq" id="WP_380078500.1">
    <property type="nucleotide sequence ID" value="NZ_JBHRZF010000144.1"/>
</dbReference>
<accession>A0ABV8ABI5</accession>
<reference evidence="3" key="1">
    <citation type="journal article" date="2019" name="Int. J. Syst. Evol. Microbiol.">
        <title>The Global Catalogue of Microorganisms (GCM) 10K type strain sequencing project: providing services to taxonomists for standard genome sequencing and annotation.</title>
        <authorList>
            <consortium name="The Broad Institute Genomics Platform"/>
            <consortium name="The Broad Institute Genome Sequencing Center for Infectious Disease"/>
            <person name="Wu L."/>
            <person name="Ma J."/>
        </authorList>
    </citation>
    <scope>NUCLEOTIDE SEQUENCE [LARGE SCALE GENOMIC DNA]</scope>
    <source>
        <strain evidence="3">CCTCC AB 2013263</strain>
    </source>
</reference>
<gene>
    <name evidence="2" type="ORF">ACFOPQ_12190</name>
</gene>
<feature type="compositionally biased region" description="Basic and acidic residues" evidence="1">
    <location>
        <begin position="115"/>
        <end position="124"/>
    </location>
</feature>
<protein>
    <submittedName>
        <fullName evidence="2">Uncharacterized protein</fullName>
    </submittedName>
</protein>